<dbReference type="AlphaFoldDB" id="N6T120"/>
<accession>N6T120</accession>
<dbReference type="Gene3D" id="1.25.40.10">
    <property type="entry name" value="Tetratricopeptide repeat domain"/>
    <property type="match status" value="1"/>
</dbReference>
<dbReference type="InterPro" id="IPR019544">
    <property type="entry name" value="Tetratricopeptide_SHNi-TPR_dom"/>
</dbReference>
<feature type="repeat" description="TPR" evidence="6">
    <location>
        <begin position="239"/>
        <end position="272"/>
    </location>
</feature>
<evidence type="ECO:0000313" key="10">
    <source>
        <dbReference type="EMBL" id="ERL89175.1"/>
    </source>
</evidence>
<evidence type="ECO:0000256" key="6">
    <source>
        <dbReference type="PROSITE-ProRule" id="PRU00339"/>
    </source>
</evidence>
<dbReference type="InterPro" id="IPR011990">
    <property type="entry name" value="TPR-like_helical_dom_sf"/>
</dbReference>
<evidence type="ECO:0000256" key="2">
    <source>
        <dbReference type="ARBA" id="ARBA00008402"/>
    </source>
</evidence>
<dbReference type="GO" id="GO:0034080">
    <property type="term" value="P:CENP-A containing chromatin assembly"/>
    <property type="evidence" value="ECO:0007669"/>
    <property type="project" value="TreeGrafter"/>
</dbReference>
<dbReference type="InterPro" id="IPR019734">
    <property type="entry name" value="TPR_rpt"/>
</dbReference>
<protein>
    <recommendedName>
        <fullName evidence="8">Tetratricopeptide SHNi-TPR domain-containing protein</fullName>
    </recommendedName>
</protein>
<keyword evidence="3" id="KW-0677">Repeat</keyword>
<dbReference type="SMART" id="SM00028">
    <property type="entry name" value="TPR"/>
    <property type="match status" value="3"/>
</dbReference>
<dbReference type="GO" id="GO:0006335">
    <property type="term" value="P:DNA replication-dependent chromatin assembly"/>
    <property type="evidence" value="ECO:0007669"/>
    <property type="project" value="TreeGrafter"/>
</dbReference>
<dbReference type="EMBL" id="KB632155">
    <property type="protein sequence ID" value="ERL89175.1"/>
    <property type="molecule type" value="Genomic_DNA"/>
</dbReference>
<comment type="subcellular location">
    <subcellularLocation>
        <location evidence="1">Nucleus</location>
    </subcellularLocation>
</comment>
<dbReference type="Pfam" id="PF10516">
    <property type="entry name" value="SHNi-TPR"/>
    <property type="match status" value="1"/>
</dbReference>
<dbReference type="Proteomes" id="UP000030742">
    <property type="component" value="Unassembled WGS sequence"/>
</dbReference>
<dbReference type="PANTHER" id="PTHR15081">
    <property type="entry name" value="NUCLEAR AUTOANTIGENIC SPERM PROTEIN NASP -RELATED"/>
    <property type="match status" value="1"/>
</dbReference>
<dbReference type="SUPFAM" id="SSF48452">
    <property type="entry name" value="TPR-like"/>
    <property type="match status" value="1"/>
</dbReference>
<proteinExistence type="inferred from homology"/>
<dbReference type="HOGENOM" id="CLU_010162_3_0_1"/>
<dbReference type="GO" id="GO:0005654">
    <property type="term" value="C:nucleoplasm"/>
    <property type="evidence" value="ECO:0007669"/>
    <property type="project" value="TreeGrafter"/>
</dbReference>
<dbReference type="InterPro" id="IPR051730">
    <property type="entry name" value="NASP-like"/>
</dbReference>
<evidence type="ECO:0000313" key="9">
    <source>
        <dbReference type="EMBL" id="ENN71218.1"/>
    </source>
</evidence>
<feature type="non-terminal residue" evidence="9">
    <location>
        <position position="1"/>
    </location>
</feature>
<keyword evidence="4 6" id="KW-0802">TPR repeat</keyword>
<feature type="domain" description="Tetratricopeptide SHNi-TPR" evidence="8">
    <location>
        <begin position="197"/>
        <end position="231"/>
    </location>
</feature>
<evidence type="ECO:0000256" key="7">
    <source>
        <dbReference type="SAM" id="MobiDB-lite"/>
    </source>
</evidence>
<evidence type="ECO:0000256" key="3">
    <source>
        <dbReference type="ARBA" id="ARBA00022737"/>
    </source>
</evidence>
<evidence type="ECO:0000256" key="1">
    <source>
        <dbReference type="ARBA" id="ARBA00004123"/>
    </source>
</evidence>
<comment type="similarity">
    <text evidence="2">Belongs to the NASP family.</text>
</comment>
<sequence>MADVSLDTDSNDPHELYARGIRALILQNYEAASAIISKAAELFVDYYKDDLHPEMGKVYLDYGKALLGYCREQSGALGCAVPKESLDEPDEDEGACTEGGKLTQKTCFFLFDNLDYLEMDVSGACDTEEVEDNEEPESHDEPKETASCSAEPGPSIAEAEMENTSIAEEPTDLQLAWEVLELAKRIFEKSGDRKSLAEAMIVLGEIQLENAAYDKAIQDMTEGLAIQQELFGRDSRTIAETLYKLGMAYCINSQVNEAIHSFKESLAYLTNKIMALAAEDVSKSEFQDEITEIKGLLPEIKDRIFEMEAFKNEVCICAAYIVTGLSTTCGSVNKIEALKKAAEKITETSSSAASDPSPSSSKKATDISHLVKRKRQSEEVDKLSEEAACKKREVEGKS</sequence>
<evidence type="ECO:0000313" key="11">
    <source>
        <dbReference type="Proteomes" id="UP000030742"/>
    </source>
</evidence>
<feature type="compositionally biased region" description="Low complexity" evidence="7">
    <location>
        <begin position="347"/>
        <end position="362"/>
    </location>
</feature>
<evidence type="ECO:0000256" key="5">
    <source>
        <dbReference type="ARBA" id="ARBA00023242"/>
    </source>
</evidence>
<dbReference type="GO" id="GO:0042393">
    <property type="term" value="F:histone binding"/>
    <property type="evidence" value="ECO:0007669"/>
    <property type="project" value="TreeGrafter"/>
</dbReference>
<keyword evidence="5" id="KW-0539">Nucleus</keyword>
<dbReference type="EMBL" id="KB741277">
    <property type="protein sequence ID" value="ENN71218.1"/>
    <property type="molecule type" value="Genomic_DNA"/>
</dbReference>
<organism evidence="9">
    <name type="scientific">Dendroctonus ponderosae</name>
    <name type="common">Mountain pine beetle</name>
    <dbReference type="NCBI Taxonomy" id="77166"/>
    <lineage>
        <taxon>Eukaryota</taxon>
        <taxon>Metazoa</taxon>
        <taxon>Ecdysozoa</taxon>
        <taxon>Arthropoda</taxon>
        <taxon>Hexapoda</taxon>
        <taxon>Insecta</taxon>
        <taxon>Pterygota</taxon>
        <taxon>Neoptera</taxon>
        <taxon>Endopterygota</taxon>
        <taxon>Coleoptera</taxon>
        <taxon>Polyphaga</taxon>
        <taxon>Cucujiformia</taxon>
        <taxon>Curculionidae</taxon>
        <taxon>Scolytinae</taxon>
        <taxon>Dendroctonus</taxon>
    </lineage>
</organism>
<evidence type="ECO:0000256" key="4">
    <source>
        <dbReference type="ARBA" id="ARBA00022803"/>
    </source>
</evidence>
<dbReference type="OrthoDB" id="5587616at2759"/>
<name>N6T120_DENPD</name>
<gene>
    <name evidence="10" type="ORF">D910_06549</name>
    <name evidence="9" type="ORF">YQE_12146</name>
</gene>
<feature type="region of interest" description="Disordered" evidence="7">
    <location>
        <begin position="126"/>
        <end position="152"/>
    </location>
</feature>
<evidence type="ECO:0000259" key="8">
    <source>
        <dbReference type="Pfam" id="PF10516"/>
    </source>
</evidence>
<dbReference type="STRING" id="77166.N6T120"/>
<feature type="compositionally biased region" description="Basic and acidic residues" evidence="7">
    <location>
        <begin position="376"/>
        <end position="398"/>
    </location>
</feature>
<reference evidence="9 11" key="1">
    <citation type="journal article" date="2013" name="Genome Biol.">
        <title>Draft genome of the mountain pine beetle, Dendroctonus ponderosae Hopkins, a major forest pest.</title>
        <authorList>
            <person name="Keeling C.I."/>
            <person name="Yuen M.M."/>
            <person name="Liao N.Y."/>
            <person name="Docking T.R."/>
            <person name="Chan S.K."/>
            <person name="Taylor G.A."/>
            <person name="Palmquist D.L."/>
            <person name="Jackman S.D."/>
            <person name="Nguyen A."/>
            <person name="Li M."/>
            <person name="Henderson H."/>
            <person name="Janes J.K."/>
            <person name="Zhao Y."/>
            <person name="Pandoh P."/>
            <person name="Moore R."/>
            <person name="Sperling F.A."/>
            <person name="Huber D.P."/>
            <person name="Birol I."/>
            <person name="Jones S.J."/>
            <person name="Bohlmann J."/>
        </authorList>
    </citation>
    <scope>NUCLEOTIDE SEQUENCE</scope>
</reference>
<dbReference type="PROSITE" id="PS50005">
    <property type="entry name" value="TPR"/>
    <property type="match status" value="1"/>
</dbReference>
<feature type="compositionally biased region" description="Acidic residues" evidence="7">
    <location>
        <begin position="126"/>
        <end position="138"/>
    </location>
</feature>
<dbReference type="OMA" id="IAECHYK"/>
<dbReference type="PANTHER" id="PTHR15081:SF1">
    <property type="entry name" value="NUCLEAR AUTOANTIGENIC SPERM PROTEIN"/>
    <property type="match status" value="1"/>
</dbReference>
<feature type="region of interest" description="Disordered" evidence="7">
    <location>
        <begin position="346"/>
        <end position="398"/>
    </location>
</feature>